<dbReference type="Pfam" id="PF03171">
    <property type="entry name" value="2OG-FeII_Oxy"/>
    <property type="match status" value="1"/>
</dbReference>
<gene>
    <name evidence="3" type="ORF">D9758_009408</name>
</gene>
<accession>A0A8H5FX63</accession>
<dbReference type="PANTHER" id="PTHR47990">
    <property type="entry name" value="2-OXOGLUTARATE (2OG) AND FE(II)-DEPENDENT OXYGENASE SUPERFAMILY PROTEIN-RELATED"/>
    <property type="match status" value="1"/>
</dbReference>
<sequence>MALGLELPEETFVKLHEFDAVGETHVRFLKYHPRPDEDEEKTRGVWLSKGHTDLGTVTLLYSQAVSALQVLGVDGRWRWVKHVDNALIVNAGDGMEFLSGGYYRATVHRVVQPPQDQRNLPRLSIVYLGLANDDVKLAPLVDSPVLQRIGVKEYGRFNSGAEIPTMEMWRKARTSTYGQNELKVSEKDKNVEEEIINGVLLRHYN</sequence>
<organism evidence="3 4">
    <name type="scientific">Tetrapyrgos nigripes</name>
    <dbReference type="NCBI Taxonomy" id="182062"/>
    <lineage>
        <taxon>Eukaryota</taxon>
        <taxon>Fungi</taxon>
        <taxon>Dikarya</taxon>
        <taxon>Basidiomycota</taxon>
        <taxon>Agaricomycotina</taxon>
        <taxon>Agaricomycetes</taxon>
        <taxon>Agaricomycetidae</taxon>
        <taxon>Agaricales</taxon>
        <taxon>Marasmiineae</taxon>
        <taxon>Marasmiaceae</taxon>
        <taxon>Tetrapyrgos</taxon>
    </lineage>
</organism>
<dbReference type="InterPro" id="IPR005123">
    <property type="entry name" value="Oxoglu/Fe-dep_dioxygenase_dom"/>
</dbReference>
<evidence type="ECO:0000256" key="1">
    <source>
        <dbReference type="RuleBase" id="RU003682"/>
    </source>
</evidence>
<dbReference type="EMBL" id="JAACJM010000068">
    <property type="protein sequence ID" value="KAF5352048.1"/>
    <property type="molecule type" value="Genomic_DNA"/>
</dbReference>
<dbReference type="Gene3D" id="2.60.120.330">
    <property type="entry name" value="B-lactam Antibiotic, Isopenicillin N Synthase, Chain"/>
    <property type="match status" value="1"/>
</dbReference>
<reference evidence="3 4" key="1">
    <citation type="journal article" date="2020" name="ISME J.">
        <title>Uncovering the hidden diversity of litter-decomposition mechanisms in mushroom-forming fungi.</title>
        <authorList>
            <person name="Floudas D."/>
            <person name="Bentzer J."/>
            <person name="Ahren D."/>
            <person name="Johansson T."/>
            <person name="Persson P."/>
            <person name="Tunlid A."/>
        </authorList>
    </citation>
    <scope>NUCLEOTIDE SEQUENCE [LARGE SCALE GENOMIC DNA]</scope>
    <source>
        <strain evidence="3 4">CBS 291.85</strain>
    </source>
</reference>
<dbReference type="OrthoDB" id="406156at2759"/>
<dbReference type="InterPro" id="IPR050231">
    <property type="entry name" value="Iron_ascorbate_oxido_reductase"/>
</dbReference>
<dbReference type="GO" id="GO:0046872">
    <property type="term" value="F:metal ion binding"/>
    <property type="evidence" value="ECO:0007669"/>
    <property type="project" value="UniProtKB-KW"/>
</dbReference>
<dbReference type="InterPro" id="IPR027443">
    <property type="entry name" value="IPNS-like_sf"/>
</dbReference>
<keyword evidence="1" id="KW-0479">Metal-binding</keyword>
<keyword evidence="1" id="KW-0408">Iron</keyword>
<dbReference type="AlphaFoldDB" id="A0A8H5FX63"/>
<dbReference type="PROSITE" id="PS51471">
    <property type="entry name" value="FE2OG_OXY"/>
    <property type="match status" value="1"/>
</dbReference>
<proteinExistence type="inferred from homology"/>
<dbReference type="InterPro" id="IPR044861">
    <property type="entry name" value="IPNS-like_FE2OG_OXY"/>
</dbReference>
<name>A0A8H5FX63_9AGAR</name>
<dbReference type="Proteomes" id="UP000559256">
    <property type="component" value="Unassembled WGS sequence"/>
</dbReference>
<evidence type="ECO:0000313" key="3">
    <source>
        <dbReference type="EMBL" id="KAF5352048.1"/>
    </source>
</evidence>
<feature type="domain" description="Fe2OG dioxygenase" evidence="2">
    <location>
        <begin position="22"/>
        <end position="131"/>
    </location>
</feature>
<comment type="similarity">
    <text evidence="1">Belongs to the iron/ascorbate-dependent oxidoreductase family.</text>
</comment>
<dbReference type="SUPFAM" id="SSF51197">
    <property type="entry name" value="Clavaminate synthase-like"/>
    <property type="match status" value="1"/>
</dbReference>
<keyword evidence="4" id="KW-1185">Reference proteome</keyword>
<evidence type="ECO:0000259" key="2">
    <source>
        <dbReference type="PROSITE" id="PS51471"/>
    </source>
</evidence>
<protein>
    <recommendedName>
        <fullName evidence="2">Fe2OG dioxygenase domain-containing protein</fullName>
    </recommendedName>
</protein>
<evidence type="ECO:0000313" key="4">
    <source>
        <dbReference type="Proteomes" id="UP000559256"/>
    </source>
</evidence>
<dbReference type="PRINTS" id="PR00682">
    <property type="entry name" value="IPNSYNTHASE"/>
</dbReference>
<keyword evidence="1" id="KW-0560">Oxidoreductase</keyword>
<dbReference type="GO" id="GO:0016491">
    <property type="term" value="F:oxidoreductase activity"/>
    <property type="evidence" value="ECO:0007669"/>
    <property type="project" value="UniProtKB-KW"/>
</dbReference>
<comment type="caution">
    <text evidence="3">The sequence shown here is derived from an EMBL/GenBank/DDBJ whole genome shotgun (WGS) entry which is preliminary data.</text>
</comment>